<proteinExistence type="predicted"/>
<dbReference type="Proteomes" id="UP000198406">
    <property type="component" value="Unassembled WGS sequence"/>
</dbReference>
<dbReference type="Pfam" id="PF04403">
    <property type="entry name" value="PqiA"/>
    <property type="match status" value="1"/>
</dbReference>
<name>A0A1Z5K3T5_FISSO</name>
<dbReference type="EMBL" id="BDSP01000152">
    <property type="protein sequence ID" value="GAX20731.1"/>
    <property type="molecule type" value="Genomic_DNA"/>
</dbReference>
<feature type="transmembrane region" description="Helical" evidence="2">
    <location>
        <begin position="1373"/>
        <end position="1390"/>
    </location>
</feature>
<dbReference type="PANTHER" id="PTHR34730">
    <property type="entry name" value="UNNAMED PRODUCT"/>
    <property type="match status" value="1"/>
</dbReference>
<organism evidence="4 5">
    <name type="scientific">Fistulifera solaris</name>
    <name type="common">Oleaginous diatom</name>
    <dbReference type="NCBI Taxonomy" id="1519565"/>
    <lineage>
        <taxon>Eukaryota</taxon>
        <taxon>Sar</taxon>
        <taxon>Stramenopiles</taxon>
        <taxon>Ochrophyta</taxon>
        <taxon>Bacillariophyta</taxon>
        <taxon>Bacillariophyceae</taxon>
        <taxon>Bacillariophycidae</taxon>
        <taxon>Naviculales</taxon>
        <taxon>Naviculaceae</taxon>
        <taxon>Fistulifera</taxon>
    </lineage>
</organism>
<dbReference type="PANTHER" id="PTHR34730:SF1">
    <property type="entry name" value="PARAQUAT-INDUCIBLE PROTEIN A"/>
    <property type="match status" value="1"/>
</dbReference>
<keyword evidence="5" id="KW-1185">Reference proteome</keyword>
<keyword evidence="3" id="KW-0732">Signal</keyword>
<feature type="region of interest" description="Disordered" evidence="1">
    <location>
        <begin position="1129"/>
        <end position="1156"/>
    </location>
</feature>
<sequence>MHTTRQAVVSLWLSFLTLCCVPSHAELRWLSYDESSSFLNAMQRYLEIGDFQSINDGLSGVQLVVPDPEPITTTLLFTLTVEVTNLVCEQINIGDLQSNYNATNTEMNFAIELYPFAMTCTGNYAYNYGAFIANSGTLTATISESRIQLGLGFTSPDFATTPPNATQVAQCAASLQIEQMSFSGDLENTIANLFREGVEDLVSNGAQTALCEDASTAFSFLDDMIVKLNDVIGNLTEPITEEQLDPLRNERNLDVPIDRRTTLIQLMEGGGTISKTVQSLLDEADQMLGEMVTDPNNLGTQDLAVNVWLRDYLLDANGMFALNLAELGISSSVFKTHNKIFAVDIDLNSFKIKGLDTLKVFNPLDRIGNYTIQNEMAWEKLSLEIELVADFQTSTLPDTLLLSTIPVKGRETVTLSMDMQDVQVSLAALLALLEEEVGNTEIGSLLRLNYILPCMANSVAELAISGLGVSLGSLSDPVFSGIGSPGVSRLLSSVIQATFAMYKPLMLKSIPGAFQGPIRRMINKNYIEKNLADPTCSSIVQGNEASPYLDFRDLLRTRSEAIELGTSGDTPYGSTVALAWKFIQDWLLTPAEGSSDIPLNTRFIAPFTEKQSGIPGSIAYKDALIDQKFALLDADVHFRVFDIYAENLDTMGEPLSLLDTVQGEAHLINNVATVGVNKPLRAGAKINLQMDGSGVSIDDQMSVEIEAESLSLVLDLILNVMTDAFVQFPLKDISNVNCLMALLQPPSLDSRGARLEDGPMPYVLRNLTTSFAQLNLNVTCTDCKSEAMLKVAEHFSSAEGTQSGTELAEGILDLLTETVGADFLALQLDRQIANARFKCPHHPDYNPASAERDFDDFDAVKREESLEFIISLAIAALALMIGLAVFMIIIRVFARRQHKKWLETISDSQALSVWKHQQKEKEDKTKMNATSSALYNSQAIPLIARILIPLVIVGCVGLFLAGHLSIAASVSLIISLAEQEYRNDSFFEFSIATGTINLWKAGGYELAILIILFSGVWPYLKQTMSLILWFVPPSIVSVEKRGRTFLWLDFLAKWSMVDIFTLMISLVAFRTTVQSPNGGILPDDLYNIEIMVIPKLGLYANFIAQIVSQVSSHYIIHYHVKAVDESRKRLRQPTARMDGEETGNESLSSTSSEAELQEPVSLATTAYRRPHRGDNKALVARSFVAPLLLLSGAVVVAFVVAGCVLPSFSAEVMGFFGIAVELGKGPDTEAVTHYSLFKMIEILFKQATYSGDVGDYIGLGALSALLIATVCIIPVLQTALLLSSWFVSMNQARRKRLVFFNDILQAWQYTEVYALSVVVGSWQLGNISYYMVNIYCDQLNALKSLFSQLVYFGVIEPDDAQCFLVEAQARTGFFFIAAGSILLALMNTFISKAANHYIRDNVEKPSLSGIEPKTQVDSDELKEEIDPIPILFTDEFRFCLRRTLGELQSAETGQSEMSYLDE</sequence>
<evidence type="ECO:0000256" key="1">
    <source>
        <dbReference type="SAM" id="MobiDB-lite"/>
    </source>
</evidence>
<accession>A0A1Z5K3T5</accession>
<dbReference type="OrthoDB" id="47998at2759"/>
<dbReference type="InParanoid" id="A0A1Z5K3T5"/>
<comment type="caution">
    <text evidence="4">The sequence shown here is derived from an EMBL/GenBank/DDBJ whole genome shotgun (WGS) entry which is preliminary data.</text>
</comment>
<reference evidence="4 5" key="1">
    <citation type="journal article" date="2015" name="Plant Cell">
        <title>Oil accumulation by the oleaginous diatom Fistulifera solaris as revealed by the genome and transcriptome.</title>
        <authorList>
            <person name="Tanaka T."/>
            <person name="Maeda Y."/>
            <person name="Veluchamy A."/>
            <person name="Tanaka M."/>
            <person name="Abida H."/>
            <person name="Marechal E."/>
            <person name="Bowler C."/>
            <person name="Muto M."/>
            <person name="Sunaga Y."/>
            <person name="Tanaka M."/>
            <person name="Yoshino T."/>
            <person name="Taniguchi T."/>
            <person name="Fukuda Y."/>
            <person name="Nemoto M."/>
            <person name="Matsumoto M."/>
            <person name="Wong P.S."/>
            <person name="Aburatani S."/>
            <person name="Fujibuchi W."/>
        </authorList>
    </citation>
    <scope>NUCLEOTIDE SEQUENCE [LARGE SCALE GENOMIC DNA]</scope>
    <source>
        <strain evidence="4 5">JPCC DA0580</strain>
    </source>
</reference>
<keyword evidence="2" id="KW-1133">Transmembrane helix</keyword>
<protein>
    <submittedName>
        <fullName evidence="4">Uncharacterized protein</fullName>
    </submittedName>
</protein>
<dbReference type="Gene3D" id="3.15.10.10">
    <property type="entry name" value="Bactericidal permeability-increasing protein, domain 1"/>
    <property type="match status" value="1"/>
</dbReference>
<feature type="transmembrane region" description="Helical" evidence="2">
    <location>
        <begin position="868"/>
        <end position="890"/>
    </location>
</feature>
<feature type="transmembrane region" description="Helical" evidence="2">
    <location>
        <begin position="1256"/>
        <end position="1287"/>
    </location>
</feature>
<keyword evidence="2" id="KW-0472">Membrane</keyword>
<dbReference type="InterPro" id="IPR007498">
    <property type="entry name" value="PqiA-like"/>
</dbReference>
<feature type="transmembrane region" description="Helical" evidence="2">
    <location>
        <begin position="998"/>
        <end position="1020"/>
    </location>
</feature>
<evidence type="ECO:0000313" key="4">
    <source>
        <dbReference type="EMBL" id="GAX20731.1"/>
    </source>
</evidence>
<feature type="compositionally biased region" description="Low complexity" evidence="1">
    <location>
        <begin position="1144"/>
        <end position="1154"/>
    </location>
</feature>
<evidence type="ECO:0000256" key="3">
    <source>
        <dbReference type="SAM" id="SignalP"/>
    </source>
</evidence>
<keyword evidence="2" id="KW-0812">Transmembrane</keyword>
<feature type="signal peptide" evidence="3">
    <location>
        <begin position="1"/>
        <end position="25"/>
    </location>
</feature>
<evidence type="ECO:0000313" key="5">
    <source>
        <dbReference type="Proteomes" id="UP000198406"/>
    </source>
</evidence>
<feature type="transmembrane region" description="Helical" evidence="2">
    <location>
        <begin position="1178"/>
        <end position="1208"/>
    </location>
</feature>
<feature type="chain" id="PRO_5012984086" evidence="3">
    <location>
        <begin position="26"/>
        <end position="1462"/>
    </location>
</feature>
<gene>
    <name evidence="4" type="ORF">FisN_7Hh041</name>
</gene>
<evidence type="ECO:0000256" key="2">
    <source>
        <dbReference type="SAM" id="Phobius"/>
    </source>
</evidence>